<dbReference type="InterPro" id="IPR036388">
    <property type="entry name" value="WH-like_DNA-bd_sf"/>
</dbReference>
<dbReference type="PROSITE" id="PS00894">
    <property type="entry name" value="HTH_DEOR_1"/>
    <property type="match status" value="1"/>
</dbReference>
<dbReference type="SMART" id="SM01134">
    <property type="entry name" value="DeoRC"/>
    <property type="match status" value="1"/>
</dbReference>
<evidence type="ECO:0000256" key="2">
    <source>
        <dbReference type="ARBA" id="ARBA00023125"/>
    </source>
</evidence>
<dbReference type="Pfam" id="PF00455">
    <property type="entry name" value="DeoRC"/>
    <property type="match status" value="1"/>
</dbReference>
<dbReference type="Pfam" id="PF08220">
    <property type="entry name" value="HTH_DeoR"/>
    <property type="match status" value="1"/>
</dbReference>
<keyword evidence="2 5" id="KW-0238">DNA-binding</keyword>
<evidence type="ECO:0000313" key="5">
    <source>
        <dbReference type="EMBL" id="MFB9679425.1"/>
    </source>
</evidence>
<name>A0ABV5TLZ0_9ACTN</name>
<sequence length="254" mass="27302">MKKSDRHRLILDVIQRTGRLRISDIARESGMTEMTIRRDLEALEQAGALSRVHGGAVSIVSQSHSPRYQARILNNAENKQHIGKAAAEQIREGETIILDAGSTTANVARALLGRRNIRVLTVDLRIASELADDPGLTVLLAGGVVRPVEHTLYGTETQRAFAEYNFDTYIMSASGLDAVNGVTEYNPDDAFVKRSALAGARRTILVADGGKFGVTTYAKVCGLDDVDIVVTDEQGAATETARAAESAGTRIVIA</sequence>
<dbReference type="InterPro" id="IPR050313">
    <property type="entry name" value="Carb_Metab_HTH_regulators"/>
</dbReference>
<evidence type="ECO:0000256" key="1">
    <source>
        <dbReference type="ARBA" id="ARBA00023015"/>
    </source>
</evidence>
<dbReference type="InterPro" id="IPR036390">
    <property type="entry name" value="WH_DNA-bd_sf"/>
</dbReference>
<dbReference type="PANTHER" id="PTHR30363">
    <property type="entry name" value="HTH-TYPE TRANSCRIPTIONAL REGULATOR SRLR-RELATED"/>
    <property type="match status" value="1"/>
</dbReference>
<dbReference type="RefSeq" id="WP_344744526.1">
    <property type="nucleotide sequence ID" value="NZ_BAAAWW010000046.1"/>
</dbReference>
<evidence type="ECO:0000259" key="4">
    <source>
        <dbReference type="PROSITE" id="PS51000"/>
    </source>
</evidence>
<accession>A0ABV5TLZ0</accession>
<comment type="caution">
    <text evidence="5">The sequence shown here is derived from an EMBL/GenBank/DDBJ whole genome shotgun (WGS) entry which is preliminary data.</text>
</comment>
<keyword evidence="1" id="KW-0805">Transcription regulation</keyword>
<dbReference type="Gene3D" id="3.40.50.1360">
    <property type="match status" value="1"/>
</dbReference>
<evidence type="ECO:0000313" key="6">
    <source>
        <dbReference type="Proteomes" id="UP001589610"/>
    </source>
</evidence>
<dbReference type="InterPro" id="IPR037171">
    <property type="entry name" value="NagB/RpiA_transferase-like"/>
</dbReference>
<proteinExistence type="predicted"/>
<dbReference type="EMBL" id="JBHMBS010000015">
    <property type="protein sequence ID" value="MFB9679425.1"/>
    <property type="molecule type" value="Genomic_DNA"/>
</dbReference>
<reference evidence="5 6" key="1">
    <citation type="submission" date="2024-09" db="EMBL/GenBank/DDBJ databases">
        <authorList>
            <person name="Sun Q."/>
            <person name="Mori K."/>
        </authorList>
    </citation>
    <scope>NUCLEOTIDE SEQUENCE [LARGE SCALE GENOMIC DNA]</scope>
    <source>
        <strain evidence="5 6">JCM 3028</strain>
    </source>
</reference>
<dbReference type="SUPFAM" id="SSF46785">
    <property type="entry name" value="Winged helix' DNA-binding domain"/>
    <property type="match status" value="1"/>
</dbReference>
<dbReference type="InterPro" id="IPR014036">
    <property type="entry name" value="DeoR-like_C"/>
</dbReference>
<keyword evidence="6" id="KW-1185">Reference proteome</keyword>
<dbReference type="PANTHER" id="PTHR30363:SF44">
    <property type="entry name" value="AGA OPERON TRANSCRIPTIONAL REPRESSOR-RELATED"/>
    <property type="match status" value="1"/>
</dbReference>
<dbReference type="SUPFAM" id="SSF100950">
    <property type="entry name" value="NagB/RpiA/CoA transferase-like"/>
    <property type="match status" value="1"/>
</dbReference>
<dbReference type="GO" id="GO:0003677">
    <property type="term" value="F:DNA binding"/>
    <property type="evidence" value="ECO:0007669"/>
    <property type="project" value="UniProtKB-KW"/>
</dbReference>
<dbReference type="PRINTS" id="PR00037">
    <property type="entry name" value="HTHLACR"/>
</dbReference>
<protein>
    <submittedName>
        <fullName evidence="5">DeoR/GlpR family DNA-binding transcription regulator</fullName>
    </submittedName>
</protein>
<dbReference type="SMART" id="SM00420">
    <property type="entry name" value="HTH_DEOR"/>
    <property type="match status" value="1"/>
</dbReference>
<feature type="domain" description="HTH deoR-type" evidence="4">
    <location>
        <begin position="3"/>
        <end position="58"/>
    </location>
</feature>
<dbReference type="InterPro" id="IPR001034">
    <property type="entry name" value="DeoR_HTH"/>
</dbReference>
<dbReference type="Proteomes" id="UP001589610">
    <property type="component" value="Unassembled WGS sequence"/>
</dbReference>
<dbReference type="PROSITE" id="PS51000">
    <property type="entry name" value="HTH_DEOR_2"/>
    <property type="match status" value="1"/>
</dbReference>
<gene>
    <name evidence="5" type="ORF">ACFFRH_28425</name>
</gene>
<dbReference type="Gene3D" id="1.10.10.10">
    <property type="entry name" value="Winged helix-like DNA-binding domain superfamily/Winged helix DNA-binding domain"/>
    <property type="match status" value="1"/>
</dbReference>
<dbReference type="InterPro" id="IPR018356">
    <property type="entry name" value="Tscrpt_reg_HTH_DeoR_CS"/>
</dbReference>
<evidence type="ECO:0000256" key="3">
    <source>
        <dbReference type="ARBA" id="ARBA00023163"/>
    </source>
</evidence>
<organism evidence="5 6">
    <name type="scientific">Streptosporangium vulgare</name>
    <dbReference type="NCBI Taxonomy" id="46190"/>
    <lineage>
        <taxon>Bacteria</taxon>
        <taxon>Bacillati</taxon>
        <taxon>Actinomycetota</taxon>
        <taxon>Actinomycetes</taxon>
        <taxon>Streptosporangiales</taxon>
        <taxon>Streptosporangiaceae</taxon>
        <taxon>Streptosporangium</taxon>
    </lineage>
</organism>
<keyword evidence="3" id="KW-0804">Transcription</keyword>